<dbReference type="InterPro" id="IPR036396">
    <property type="entry name" value="Cyt_P450_sf"/>
</dbReference>
<dbReference type="GO" id="GO:0005506">
    <property type="term" value="F:iron ion binding"/>
    <property type="evidence" value="ECO:0007669"/>
    <property type="project" value="InterPro"/>
</dbReference>
<evidence type="ECO:0000256" key="5">
    <source>
        <dbReference type="ARBA" id="ARBA00023002"/>
    </source>
</evidence>
<comment type="similarity">
    <text evidence="2 9">Belongs to the cytochrome P450 family.</text>
</comment>
<dbReference type="OrthoDB" id="1470350at2759"/>
<evidence type="ECO:0000256" key="2">
    <source>
        <dbReference type="ARBA" id="ARBA00010617"/>
    </source>
</evidence>
<keyword evidence="6 8" id="KW-0408">Iron</keyword>
<dbReference type="PROSITE" id="PS00086">
    <property type="entry name" value="CYTOCHROME_P450"/>
    <property type="match status" value="1"/>
</dbReference>
<evidence type="ECO:0000256" key="3">
    <source>
        <dbReference type="ARBA" id="ARBA00022617"/>
    </source>
</evidence>
<dbReference type="CDD" id="cd11058">
    <property type="entry name" value="CYP60B-like"/>
    <property type="match status" value="1"/>
</dbReference>
<evidence type="ECO:0000256" key="8">
    <source>
        <dbReference type="PIRSR" id="PIRSR602401-1"/>
    </source>
</evidence>
<organism evidence="10 11">
    <name type="scientific">Amniculicola lignicola CBS 123094</name>
    <dbReference type="NCBI Taxonomy" id="1392246"/>
    <lineage>
        <taxon>Eukaryota</taxon>
        <taxon>Fungi</taxon>
        <taxon>Dikarya</taxon>
        <taxon>Ascomycota</taxon>
        <taxon>Pezizomycotina</taxon>
        <taxon>Dothideomycetes</taxon>
        <taxon>Pleosporomycetidae</taxon>
        <taxon>Pleosporales</taxon>
        <taxon>Amniculicolaceae</taxon>
        <taxon>Amniculicola</taxon>
    </lineage>
</organism>
<sequence>MSGTAMQNTPSACDCSPRLSTSAVSRTCRSLHPLARFPGPNLRALSQIPHALSAANGTQARDVRELHRRYGDVVRIAPNQLSFITPSAWKDIYGQTATKRFQKFGYFKVRPDAQPLLTANGEEHTRQRSAFAPGFSDRAIHAQENPLAAQIDRFIETLKQIMAEDDTVDIGMWFRFLAFDIIGEFALSTDFSCVSNHAYHPWVALLVEWFRAVSFVNIANSFGALAPLIMLFAPRKQLQGVKEHLRMSAETMHTRLSKSNDENQSDLWSHVLRNQCHRSLSDAEMEVNAALLIVAATEPLSDVLCGAIYLLSKHPLALSKLVNELQDDLHEGEEFTISGVARLPFLHAVINETMRLYPPIPGGLRRQTPDGGASISGYFIPEKTVVSVFQLPAYTLPTNFSLPDKFIPERWLKESHMDRPVGTLNDEHDAFQPFGIGPRNCIGKGLAYTEMKLILARFVWNFTFHLVDEAFDINKQRVYLFRERPPLRVQLGIRRKESSLHV</sequence>
<keyword evidence="4 8" id="KW-0479">Metal-binding</keyword>
<evidence type="ECO:0000313" key="11">
    <source>
        <dbReference type="Proteomes" id="UP000799779"/>
    </source>
</evidence>
<evidence type="ECO:0000256" key="7">
    <source>
        <dbReference type="ARBA" id="ARBA00023033"/>
    </source>
</evidence>
<proteinExistence type="inferred from homology"/>
<evidence type="ECO:0000256" key="9">
    <source>
        <dbReference type="RuleBase" id="RU000461"/>
    </source>
</evidence>
<dbReference type="EMBL" id="ML977605">
    <property type="protein sequence ID" value="KAF1998223.1"/>
    <property type="molecule type" value="Genomic_DNA"/>
</dbReference>
<keyword evidence="11" id="KW-1185">Reference proteome</keyword>
<dbReference type="Pfam" id="PF00067">
    <property type="entry name" value="p450"/>
    <property type="match status" value="1"/>
</dbReference>
<dbReference type="PRINTS" id="PR00463">
    <property type="entry name" value="EP450I"/>
</dbReference>
<gene>
    <name evidence="10" type="ORF">P154DRAFT_546910</name>
</gene>
<dbReference type="Proteomes" id="UP000799779">
    <property type="component" value="Unassembled WGS sequence"/>
</dbReference>
<dbReference type="InterPro" id="IPR050121">
    <property type="entry name" value="Cytochrome_P450_monoxygenase"/>
</dbReference>
<keyword evidence="5 9" id="KW-0560">Oxidoreductase</keyword>
<reference evidence="10" key="1">
    <citation type="journal article" date="2020" name="Stud. Mycol.">
        <title>101 Dothideomycetes genomes: a test case for predicting lifestyles and emergence of pathogens.</title>
        <authorList>
            <person name="Haridas S."/>
            <person name="Albert R."/>
            <person name="Binder M."/>
            <person name="Bloem J."/>
            <person name="Labutti K."/>
            <person name="Salamov A."/>
            <person name="Andreopoulos B."/>
            <person name="Baker S."/>
            <person name="Barry K."/>
            <person name="Bills G."/>
            <person name="Bluhm B."/>
            <person name="Cannon C."/>
            <person name="Castanera R."/>
            <person name="Culley D."/>
            <person name="Daum C."/>
            <person name="Ezra D."/>
            <person name="Gonzalez J."/>
            <person name="Henrissat B."/>
            <person name="Kuo A."/>
            <person name="Liang C."/>
            <person name="Lipzen A."/>
            <person name="Lutzoni F."/>
            <person name="Magnuson J."/>
            <person name="Mondo S."/>
            <person name="Nolan M."/>
            <person name="Ohm R."/>
            <person name="Pangilinan J."/>
            <person name="Park H.-J."/>
            <person name="Ramirez L."/>
            <person name="Alfaro M."/>
            <person name="Sun H."/>
            <person name="Tritt A."/>
            <person name="Yoshinaga Y."/>
            <person name="Zwiers L.-H."/>
            <person name="Turgeon B."/>
            <person name="Goodwin S."/>
            <person name="Spatafora J."/>
            <person name="Crous P."/>
            <person name="Grigoriev I."/>
        </authorList>
    </citation>
    <scope>NUCLEOTIDE SEQUENCE</scope>
    <source>
        <strain evidence="10">CBS 123094</strain>
    </source>
</reference>
<dbReference type="GO" id="GO:0020037">
    <property type="term" value="F:heme binding"/>
    <property type="evidence" value="ECO:0007669"/>
    <property type="project" value="InterPro"/>
</dbReference>
<dbReference type="Gene3D" id="1.10.630.10">
    <property type="entry name" value="Cytochrome P450"/>
    <property type="match status" value="1"/>
</dbReference>
<dbReference type="InterPro" id="IPR002401">
    <property type="entry name" value="Cyt_P450_E_grp-I"/>
</dbReference>
<dbReference type="SUPFAM" id="SSF48264">
    <property type="entry name" value="Cytochrome P450"/>
    <property type="match status" value="1"/>
</dbReference>
<dbReference type="PANTHER" id="PTHR24305">
    <property type="entry name" value="CYTOCHROME P450"/>
    <property type="match status" value="1"/>
</dbReference>
<evidence type="ECO:0000256" key="4">
    <source>
        <dbReference type="ARBA" id="ARBA00022723"/>
    </source>
</evidence>
<comment type="cofactor">
    <cofactor evidence="1 8">
        <name>heme</name>
        <dbReference type="ChEBI" id="CHEBI:30413"/>
    </cofactor>
</comment>
<name>A0A6A5W8G9_9PLEO</name>
<dbReference type="AlphaFoldDB" id="A0A6A5W8G9"/>
<feature type="binding site" description="axial binding residue" evidence="8">
    <location>
        <position position="441"/>
    </location>
    <ligand>
        <name>heme</name>
        <dbReference type="ChEBI" id="CHEBI:30413"/>
    </ligand>
    <ligandPart>
        <name>Fe</name>
        <dbReference type="ChEBI" id="CHEBI:18248"/>
    </ligandPart>
</feature>
<evidence type="ECO:0000256" key="1">
    <source>
        <dbReference type="ARBA" id="ARBA00001971"/>
    </source>
</evidence>
<keyword evidence="7 9" id="KW-0503">Monooxygenase</keyword>
<dbReference type="InterPro" id="IPR017972">
    <property type="entry name" value="Cyt_P450_CS"/>
</dbReference>
<evidence type="ECO:0000313" key="10">
    <source>
        <dbReference type="EMBL" id="KAF1998223.1"/>
    </source>
</evidence>
<dbReference type="PRINTS" id="PR00385">
    <property type="entry name" value="P450"/>
</dbReference>
<dbReference type="GO" id="GO:0016705">
    <property type="term" value="F:oxidoreductase activity, acting on paired donors, with incorporation or reduction of molecular oxygen"/>
    <property type="evidence" value="ECO:0007669"/>
    <property type="project" value="InterPro"/>
</dbReference>
<protein>
    <submittedName>
        <fullName evidence="10">Cytochrome P450</fullName>
    </submittedName>
</protein>
<evidence type="ECO:0000256" key="6">
    <source>
        <dbReference type="ARBA" id="ARBA00023004"/>
    </source>
</evidence>
<dbReference type="GO" id="GO:0004497">
    <property type="term" value="F:monooxygenase activity"/>
    <property type="evidence" value="ECO:0007669"/>
    <property type="project" value="UniProtKB-KW"/>
</dbReference>
<dbReference type="PANTHER" id="PTHR24305:SF230">
    <property type="entry name" value="P450, PUTATIVE (EUROFUNG)-RELATED"/>
    <property type="match status" value="1"/>
</dbReference>
<dbReference type="InterPro" id="IPR001128">
    <property type="entry name" value="Cyt_P450"/>
</dbReference>
<keyword evidence="3 8" id="KW-0349">Heme</keyword>
<accession>A0A6A5W8G9</accession>